<dbReference type="InterPro" id="IPR046848">
    <property type="entry name" value="E_motif"/>
</dbReference>
<dbReference type="Pfam" id="PF20431">
    <property type="entry name" value="E_motif"/>
    <property type="match status" value="1"/>
</dbReference>
<proteinExistence type="predicted"/>
<dbReference type="OrthoDB" id="185373at2759"/>
<dbReference type="NCBIfam" id="TIGR00756">
    <property type="entry name" value="PPR"/>
    <property type="match status" value="7"/>
</dbReference>
<feature type="repeat" description="PPR" evidence="2">
    <location>
        <begin position="631"/>
        <end position="666"/>
    </location>
</feature>
<feature type="repeat" description="PPR" evidence="2">
    <location>
        <begin position="66"/>
        <end position="100"/>
    </location>
</feature>
<dbReference type="FunFam" id="1.25.40.10:FF:000343">
    <property type="entry name" value="Pentatricopeptide repeat-containing protein At3g58590"/>
    <property type="match status" value="1"/>
</dbReference>
<dbReference type="Gene3D" id="1.25.40.10">
    <property type="entry name" value="Tetratricopeptide repeat domain"/>
    <property type="match status" value="6"/>
</dbReference>
<sequence>MVVDDRWVFAPKTGNPVLYAGAMRLPISMSSYSSIAFGIKAAIAQNCLPVGKCIHAYMIKIGSSQETTLWNHLLNFYAKAGCLDDARALFDEIPERNLVSYSILISASSRLGDPMCALRLLSQLRKAEIELNQFMFSASIVACRKLRKLGLGEQTHAQVIVSGWGSDSFVNAALIDMYSKLGDLASAVSLFGRSPVEDPVMFNTMVSAYVSFGAYEEALRLFQQARQSFNLHPTEFSFGSMIKACSELERRIGEQLHGLILKMGLDSNCFVGTSLIDMYGRFGDTQSSEMVFQSVQTFDVALYNAMIGGLSRNGLDTFALDYFHEMMSEGFISNDCTLSGVLKACGGLKSLDLGRAIHGFVEKSSFRQDVVVNTALIDMYIKCGTIKESCQVFGCMHKRNAVSYNSLISGHGQNGNFGEALALFNDMNCKHIDVDLATFVALLSSCCGCEWVIYVHAIKHGFASDLMVRNTLLDGLFKDGAADQALEFFDKMRERNVISWTTMISGLTLSGHYSDAIKFFKTMISTEVSPNGFTYSSVLMACGHLAGPEEGKHIHACIIKHGIMDDYTSSALLDMYARCAALEESRKLFDELTNKDIVVWNTMITGYAQHGYGHEALEMFALLEKDYVHPNHVTFVSLLSACSHCGLVEDGIQLFDLMVSKHGIVPSMEHYSCMVDLFGRSGMLDRAKQLINDMPFEADVSIWATFLSACKLHGNLDLAELARDQVMKMQGEDVPTVVLMSNMYCEVGRQHDAENLRKITGSQTRKEPGFSWVHAEEEPLSSYGAT</sequence>
<dbReference type="Proteomes" id="UP001055439">
    <property type="component" value="Chromosome 3"/>
</dbReference>
<feature type="repeat" description="PPR" evidence="2">
    <location>
        <begin position="400"/>
        <end position="434"/>
    </location>
</feature>
<dbReference type="GO" id="GO:0009451">
    <property type="term" value="P:RNA modification"/>
    <property type="evidence" value="ECO:0007669"/>
    <property type="project" value="InterPro"/>
</dbReference>
<protein>
    <submittedName>
        <fullName evidence="3">Pentatricopeptide repeat-containing protein</fullName>
    </submittedName>
</protein>
<evidence type="ECO:0000256" key="2">
    <source>
        <dbReference type="PROSITE-ProRule" id="PRU00708"/>
    </source>
</evidence>
<dbReference type="PROSITE" id="PS51375">
    <property type="entry name" value="PPR"/>
    <property type="match status" value="8"/>
</dbReference>
<feature type="repeat" description="PPR" evidence="2">
    <location>
        <begin position="299"/>
        <end position="333"/>
    </location>
</feature>
<dbReference type="AlphaFoldDB" id="A0A9E7FAJ4"/>
<dbReference type="Pfam" id="PF01535">
    <property type="entry name" value="PPR"/>
    <property type="match status" value="6"/>
</dbReference>
<organism evidence="3 4">
    <name type="scientific">Musa troglodytarum</name>
    <name type="common">fe'i banana</name>
    <dbReference type="NCBI Taxonomy" id="320322"/>
    <lineage>
        <taxon>Eukaryota</taxon>
        <taxon>Viridiplantae</taxon>
        <taxon>Streptophyta</taxon>
        <taxon>Embryophyta</taxon>
        <taxon>Tracheophyta</taxon>
        <taxon>Spermatophyta</taxon>
        <taxon>Magnoliopsida</taxon>
        <taxon>Liliopsida</taxon>
        <taxon>Zingiberales</taxon>
        <taxon>Musaceae</taxon>
        <taxon>Musa</taxon>
    </lineage>
</organism>
<evidence type="ECO:0000313" key="3">
    <source>
        <dbReference type="EMBL" id="URD92749.1"/>
    </source>
</evidence>
<dbReference type="SUPFAM" id="SSF48452">
    <property type="entry name" value="TPR-like"/>
    <property type="match status" value="1"/>
</dbReference>
<evidence type="ECO:0000313" key="4">
    <source>
        <dbReference type="Proteomes" id="UP001055439"/>
    </source>
</evidence>
<dbReference type="FunFam" id="1.25.40.10:FF:000090">
    <property type="entry name" value="Pentatricopeptide repeat-containing protein, chloroplastic"/>
    <property type="match status" value="1"/>
</dbReference>
<dbReference type="InterPro" id="IPR011990">
    <property type="entry name" value="TPR-like_helical_dom_sf"/>
</dbReference>
<reference evidence="3" key="1">
    <citation type="submission" date="2022-05" db="EMBL/GenBank/DDBJ databases">
        <title>The Musa troglodytarum L. genome provides insights into the mechanism of non-climacteric behaviour and enrichment of carotenoids.</title>
        <authorList>
            <person name="Wang J."/>
        </authorList>
    </citation>
    <scope>NUCLEOTIDE SEQUENCE</scope>
    <source>
        <tissue evidence="3">Leaf</tissue>
    </source>
</reference>
<dbReference type="Pfam" id="PF13041">
    <property type="entry name" value="PPR_2"/>
    <property type="match status" value="3"/>
</dbReference>
<dbReference type="FunFam" id="1.25.40.10:FF:000381">
    <property type="entry name" value="Pentatricopeptide repeat-containing protein"/>
    <property type="match status" value="2"/>
</dbReference>
<name>A0A9E7FAJ4_9LILI</name>
<dbReference type="FunFam" id="1.25.40.10:FF:000073">
    <property type="entry name" value="Pentatricopeptide repeat-containing protein chloroplastic"/>
    <property type="match status" value="1"/>
</dbReference>
<evidence type="ECO:0000256" key="1">
    <source>
        <dbReference type="ARBA" id="ARBA00022737"/>
    </source>
</evidence>
<dbReference type="PANTHER" id="PTHR47926:SF342">
    <property type="entry name" value="TETRATRICOPEPTIDE-LIKE HELICAL DOMAIN-CONTAINING PROTEIN-RELATED"/>
    <property type="match status" value="1"/>
</dbReference>
<dbReference type="InterPro" id="IPR002885">
    <property type="entry name" value="PPR_rpt"/>
</dbReference>
<dbReference type="GO" id="GO:0003729">
    <property type="term" value="F:mRNA binding"/>
    <property type="evidence" value="ECO:0007669"/>
    <property type="project" value="UniProtKB-ARBA"/>
</dbReference>
<accession>A0A9E7FAJ4</accession>
<feature type="repeat" description="PPR" evidence="2">
    <location>
        <begin position="596"/>
        <end position="630"/>
    </location>
</feature>
<dbReference type="InterPro" id="IPR046960">
    <property type="entry name" value="PPR_At4g14850-like_plant"/>
</dbReference>
<keyword evidence="4" id="KW-1185">Reference proteome</keyword>
<dbReference type="EMBL" id="CP097505">
    <property type="protein sequence ID" value="URD92749.1"/>
    <property type="molecule type" value="Genomic_DNA"/>
</dbReference>
<feature type="repeat" description="PPR" evidence="2">
    <location>
        <begin position="496"/>
        <end position="530"/>
    </location>
</feature>
<feature type="repeat" description="PPR" evidence="2">
    <location>
        <begin position="198"/>
        <end position="233"/>
    </location>
</feature>
<gene>
    <name evidence="3" type="ORF">MUK42_01562</name>
</gene>
<dbReference type="PANTHER" id="PTHR47926">
    <property type="entry name" value="PENTATRICOPEPTIDE REPEAT-CONTAINING PROTEIN"/>
    <property type="match status" value="1"/>
</dbReference>
<feature type="repeat" description="PPR" evidence="2">
    <location>
        <begin position="465"/>
        <end position="495"/>
    </location>
</feature>
<keyword evidence="1" id="KW-0677">Repeat</keyword>